<dbReference type="EMBL" id="UZAL01050310">
    <property type="protein sequence ID" value="VDP86707.1"/>
    <property type="molecule type" value="Genomic_DNA"/>
</dbReference>
<accession>A0A183Q6H2</accession>
<name>A0A183Q6H2_9TREM</name>
<dbReference type="AlphaFoldDB" id="A0A183Q6H2"/>
<gene>
    <name evidence="1" type="ORF">SMTD_LOCUS22208</name>
</gene>
<dbReference type="Proteomes" id="UP000269396">
    <property type="component" value="Unassembled WGS sequence"/>
</dbReference>
<reference evidence="1 2" key="1">
    <citation type="submission" date="2018-11" db="EMBL/GenBank/DDBJ databases">
        <authorList>
            <consortium name="Pathogen Informatics"/>
        </authorList>
    </citation>
    <scope>NUCLEOTIDE SEQUENCE [LARGE SCALE GENOMIC DNA]</scope>
    <source>
        <strain>Denwood</strain>
        <strain evidence="2">Zambia</strain>
    </source>
</reference>
<evidence type="ECO:0000313" key="1">
    <source>
        <dbReference type="EMBL" id="VDP86707.1"/>
    </source>
</evidence>
<protein>
    <submittedName>
        <fullName evidence="1">Uncharacterized protein</fullName>
    </submittedName>
</protein>
<sequence length="71" mass="7931">MRLEDSDFADDLVLLSHTHQQMQVKTTNAATASELAGFNIHKGKTKIRKYNTMNINQSNHLLTPVTPHEGA</sequence>
<organism evidence="1 2">
    <name type="scientific">Schistosoma mattheei</name>
    <dbReference type="NCBI Taxonomy" id="31246"/>
    <lineage>
        <taxon>Eukaryota</taxon>
        <taxon>Metazoa</taxon>
        <taxon>Spiralia</taxon>
        <taxon>Lophotrochozoa</taxon>
        <taxon>Platyhelminthes</taxon>
        <taxon>Trematoda</taxon>
        <taxon>Digenea</taxon>
        <taxon>Strigeidida</taxon>
        <taxon>Schistosomatoidea</taxon>
        <taxon>Schistosomatidae</taxon>
        <taxon>Schistosoma</taxon>
    </lineage>
</organism>
<proteinExistence type="predicted"/>
<keyword evidence="2" id="KW-1185">Reference proteome</keyword>
<evidence type="ECO:0000313" key="2">
    <source>
        <dbReference type="Proteomes" id="UP000269396"/>
    </source>
</evidence>